<dbReference type="InterPro" id="IPR001619">
    <property type="entry name" value="Sec1-like"/>
</dbReference>
<gene>
    <name evidence="3" type="ORF">WJX75_003831</name>
</gene>
<feature type="compositionally biased region" description="Polar residues" evidence="2">
    <location>
        <begin position="322"/>
        <end position="335"/>
    </location>
</feature>
<dbReference type="PANTHER" id="PTHR11679">
    <property type="entry name" value="VESICLE PROTEIN SORTING-ASSOCIATED"/>
    <property type="match status" value="1"/>
</dbReference>
<feature type="region of interest" description="Disordered" evidence="2">
    <location>
        <begin position="313"/>
        <end position="343"/>
    </location>
</feature>
<sequence length="661" mass="70055">MLDGCLLYLDSGAGEAVAANIGLDYLLSIGVVHVCALETASRRDAKAYHTLSGRQDYPVVVVTTQLLTGTHGSLIRLHQANERATAITVLCSCSEAAHAGQPATMLGEHAYDSYLSALKEDLADIRRRTSSEEEQTSSPSSFNTSVQYFPLHACSLDFASFVLPAASSAAVFARRIPHTAGLAPPDALPGDDGLDAAEATGLKLLAHALLGLATQLGVRLDTFSLGPVSNLIGDEICAMAGSAAASETAALVLVDRCLDLVTPLSHADHVLDQIYGTLQRRCAADNPTVRTSDVVVPLPLFVGSAKQAGEWEALSADDEARSSNGKAEARQQSRQTSNGAASTSGAALQGSLYSPSDAQMIQWWEFLVTRRSKDAALFLRKWLREALRKAGIQTKMRFKAGSVPAEEFTALSELLASAPPKVCFGHLGILQLGCAAAAALSGPSAARWTHLAKLEQKILHLSANGMDTEVAEEGSVEPQHLGLPANLCKRNRHADHGDIEYEEEAKYETQALRLELTDTVTEILVKLQATAAARSRLKDMQRYLEHGAGSKGVASLLSQLTSRILDQRPIADLQHNSASLGGLLKSGLGRFGLVQKQPQPGDHSTVIIFVVGGMSVADLREVRHVVEEKVSGLAGKASINVLVGGTALVAPQDIVEALLKG</sequence>
<comment type="similarity">
    <text evidence="1">Belongs to the STXBP/unc-18/SEC1 family.</text>
</comment>
<accession>A0ABR2YG15</accession>
<organism evidence="3 4">
    <name type="scientific">Coccomyxa subellipsoidea</name>
    <dbReference type="NCBI Taxonomy" id="248742"/>
    <lineage>
        <taxon>Eukaryota</taxon>
        <taxon>Viridiplantae</taxon>
        <taxon>Chlorophyta</taxon>
        <taxon>core chlorophytes</taxon>
        <taxon>Trebouxiophyceae</taxon>
        <taxon>Trebouxiophyceae incertae sedis</taxon>
        <taxon>Coccomyxaceae</taxon>
        <taxon>Coccomyxa</taxon>
    </lineage>
</organism>
<dbReference type="SUPFAM" id="SSF56815">
    <property type="entry name" value="Sec1/munc18-like (SM) proteins"/>
    <property type="match status" value="1"/>
</dbReference>
<dbReference type="InterPro" id="IPR036045">
    <property type="entry name" value="Sec1-like_sf"/>
</dbReference>
<evidence type="ECO:0000313" key="4">
    <source>
        <dbReference type="Proteomes" id="UP001491310"/>
    </source>
</evidence>
<evidence type="ECO:0008006" key="5">
    <source>
        <dbReference type="Google" id="ProtNLM"/>
    </source>
</evidence>
<dbReference type="Gene3D" id="3.40.50.1910">
    <property type="match status" value="1"/>
</dbReference>
<dbReference type="EMBL" id="JALJOT010000013">
    <property type="protein sequence ID" value="KAK9904074.1"/>
    <property type="molecule type" value="Genomic_DNA"/>
</dbReference>
<keyword evidence="4" id="KW-1185">Reference proteome</keyword>
<evidence type="ECO:0000313" key="3">
    <source>
        <dbReference type="EMBL" id="KAK9904074.1"/>
    </source>
</evidence>
<evidence type="ECO:0000256" key="1">
    <source>
        <dbReference type="ARBA" id="ARBA00009884"/>
    </source>
</evidence>
<dbReference type="Proteomes" id="UP001491310">
    <property type="component" value="Unassembled WGS sequence"/>
</dbReference>
<proteinExistence type="inferred from homology"/>
<name>A0ABR2YG15_9CHLO</name>
<dbReference type="InterPro" id="IPR027482">
    <property type="entry name" value="Sec1-like_dom2"/>
</dbReference>
<evidence type="ECO:0000256" key="2">
    <source>
        <dbReference type="SAM" id="MobiDB-lite"/>
    </source>
</evidence>
<reference evidence="3 4" key="1">
    <citation type="journal article" date="2024" name="Nat. Commun.">
        <title>Phylogenomics reveals the evolutionary origins of lichenization in chlorophyte algae.</title>
        <authorList>
            <person name="Puginier C."/>
            <person name="Libourel C."/>
            <person name="Otte J."/>
            <person name="Skaloud P."/>
            <person name="Haon M."/>
            <person name="Grisel S."/>
            <person name="Petersen M."/>
            <person name="Berrin J.G."/>
            <person name="Delaux P.M."/>
            <person name="Dal Grande F."/>
            <person name="Keller J."/>
        </authorList>
    </citation>
    <scope>NUCLEOTIDE SEQUENCE [LARGE SCALE GENOMIC DNA]</scope>
    <source>
        <strain evidence="3 4">SAG 216-7</strain>
    </source>
</reference>
<comment type="caution">
    <text evidence="3">The sequence shown here is derived from an EMBL/GenBank/DDBJ whole genome shotgun (WGS) entry which is preliminary data.</text>
</comment>
<protein>
    <recommendedName>
        <fullName evidence="5">Sec1-like protein</fullName>
    </recommendedName>
</protein>